<reference evidence="1" key="1">
    <citation type="journal article" date="2019" name="Environ. Microbiol.">
        <title>Fungal ecological strategies reflected in gene transcription - a case study of two litter decomposers.</title>
        <authorList>
            <person name="Barbi F."/>
            <person name="Kohler A."/>
            <person name="Barry K."/>
            <person name="Baskaran P."/>
            <person name="Daum C."/>
            <person name="Fauchery L."/>
            <person name="Ihrmark K."/>
            <person name="Kuo A."/>
            <person name="LaButti K."/>
            <person name="Lipzen A."/>
            <person name="Morin E."/>
            <person name="Grigoriev I.V."/>
            <person name="Henrissat B."/>
            <person name="Lindahl B."/>
            <person name="Martin F."/>
        </authorList>
    </citation>
    <scope>NUCLEOTIDE SEQUENCE</scope>
    <source>
        <strain evidence="1">JB14</strain>
    </source>
</reference>
<evidence type="ECO:0000313" key="2">
    <source>
        <dbReference type="Proteomes" id="UP000799118"/>
    </source>
</evidence>
<keyword evidence="2" id="KW-1185">Reference proteome</keyword>
<name>A0A6A4GXG9_9AGAR</name>
<organism evidence="1 2">
    <name type="scientific">Gymnopus androsaceus JB14</name>
    <dbReference type="NCBI Taxonomy" id="1447944"/>
    <lineage>
        <taxon>Eukaryota</taxon>
        <taxon>Fungi</taxon>
        <taxon>Dikarya</taxon>
        <taxon>Basidiomycota</taxon>
        <taxon>Agaricomycotina</taxon>
        <taxon>Agaricomycetes</taxon>
        <taxon>Agaricomycetidae</taxon>
        <taxon>Agaricales</taxon>
        <taxon>Marasmiineae</taxon>
        <taxon>Omphalotaceae</taxon>
        <taxon>Gymnopus</taxon>
    </lineage>
</organism>
<sequence length="342" mass="39234">MGTYCLFSYPSKTRKEFSSQMDSRSPHDALDLPKESALLRLEQFDSDIRYGFGFIAGQISITKEGLVHPRVLLLGKLNFRSQSPHAYTSTPKSDEERSMPNLHKGEHYVDVDVNMPTMAVGDTISYDFSCQSVARADIFDFVRAQRPDLWRRHQAAQSNARNVTSTIQQMETLMEMLRDEPEEELIIDSETEDLSSVLIFPSSLQPIIFSTLLMTGYLDYWCSLDVTGSAERESLSFHLESEFEDWERMVDRLIIEQQKRREEIASELVPIEASIYSSSLCVEATSHGLILTPQLEARLREMAQEKAIVFHKARELERARARTRALQREIAAERELEKDIAK</sequence>
<gene>
    <name evidence="1" type="ORF">BT96DRAFT_946436</name>
</gene>
<dbReference type="Proteomes" id="UP000799118">
    <property type="component" value="Unassembled WGS sequence"/>
</dbReference>
<protein>
    <submittedName>
        <fullName evidence="1">Uncharacterized protein</fullName>
    </submittedName>
</protein>
<accession>A0A6A4GXG9</accession>
<evidence type="ECO:0000313" key="1">
    <source>
        <dbReference type="EMBL" id="KAE9390050.1"/>
    </source>
</evidence>
<dbReference type="AlphaFoldDB" id="A0A6A4GXG9"/>
<dbReference type="EMBL" id="ML769672">
    <property type="protein sequence ID" value="KAE9390050.1"/>
    <property type="molecule type" value="Genomic_DNA"/>
</dbReference>
<proteinExistence type="predicted"/>